<comment type="caution">
    <text evidence="8">The sequence shown here is derived from an EMBL/GenBank/DDBJ whole genome shotgun (WGS) entry which is preliminary data.</text>
</comment>
<comment type="catalytic activity">
    <reaction evidence="4">
        <text>RX + glutathione = an S-substituted glutathione + a halide anion + H(+)</text>
        <dbReference type="Rhea" id="RHEA:16437"/>
        <dbReference type="ChEBI" id="CHEBI:15378"/>
        <dbReference type="ChEBI" id="CHEBI:16042"/>
        <dbReference type="ChEBI" id="CHEBI:17792"/>
        <dbReference type="ChEBI" id="CHEBI:57925"/>
        <dbReference type="ChEBI" id="CHEBI:90779"/>
        <dbReference type="EC" id="2.5.1.18"/>
    </reaction>
</comment>
<protein>
    <recommendedName>
        <fullName evidence="5">Glutathione S-transferase kappa 1</fullName>
        <ecNumber evidence="2">2.5.1.18</ecNumber>
    </recommendedName>
    <alternativeName>
        <fullName evidence="6">GST class-kappa</fullName>
    </alternativeName>
</protein>
<dbReference type="FunFam" id="3.40.30.10:FF:000096">
    <property type="entry name" value="Glutathione S-transferase kappa"/>
    <property type="match status" value="1"/>
</dbReference>
<dbReference type="InterPro" id="IPR051924">
    <property type="entry name" value="GST_Kappa/NadH"/>
</dbReference>
<evidence type="ECO:0000259" key="7">
    <source>
        <dbReference type="Pfam" id="PF01323"/>
    </source>
</evidence>
<keyword evidence="3" id="KW-0808">Transferase</keyword>
<dbReference type="GO" id="GO:0006749">
    <property type="term" value="P:glutathione metabolic process"/>
    <property type="evidence" value="ECO:0007669"/>
    <property type="project" value="TreeGrafter"/>
</dbReference>
<dbReference type="GO" id="GO:0004364">
    <property type="term" value="F:glutathione transferase activity"/>
    <property type="evidence" value="ECO:0007669"/>
    <property type="project" value="UniProtKB-EC"/>
</dbReference>
<gene>
    <name evidence="8" type="ORF">Rhopal_005020-T1</name>
</gene>
<dbReference type="Gene3D" id="3.40.30.10">
    <property type="entry name" value="Glutaredoxin"/>
    <property type="match status" value="1"/>
</dbReference>
<evidence type="ECO:0000256" key="2">
    <source>
        <dbReference type="ARBA" id="ARBA00012452"/>
    </source>
</evidence>
<proteinExistence type="inferred from homology"/>
<dbReference type="AlphaFoldDB" id="A0AAV5GRL0"/>
<organism evidence="8 9">
    <name type="scientific">Rhodotorula paludigena</name>
    <dbReference type="NCBI Taxonomy" id="86838"/>
    <lineage>
        <taxon>Eukaryota</taxon>
        <taxon>Fungi</taxon>
        <taxon>Dikarya</taxon>
        <taxon>Basidiomycota</taxon>
        <taxon>Pucciniomycotina</taxon>
        <taxon>Microbotryomycetes</taxon>
        <taxon>Sporidiobolales</taxon>
        <taxon>Sporidiobolaceae</taxon>
        <taxon>Rhodotorula</taxon>
    </lineage>
</organism>
<evidence type="ECO:0000256" key="4">
    <source>
        <dbReference type="ARBA" id="ARBA00047960"/>
    </source>
</evidence>
<keyword evidence="9" id="KW-1185">Reference proteome</keyword>
<comment type="similarity">
    <text evidence="1">Belongs to the GST superfamily. Kappa family.</text>
</comment>
<evidence type="ECO:0000313" key="9">
    <source>
        <dbReference type="Proteomes" id="UP001342314"/>
    </source>
</evidence>
<dbReference type="Pfam" id="PF01323">
    <property type="entry name" value="DSBA"/>
    <property type="match status" value="1"/>
</dbReference>
<evidence type="ECO:0000256" key="5">
    <source>
        <dbReference type="ARBA" id="ARBA00073833"/>
    </source>
</evidence>
<evidence type="ECO:0000256" key="6">
    <source>
        <dbReference type="ARBA" id="ARBA00083519"/>
    </source>
</evidence>
<evidence type="ECO:0000256" key="1">
    <source>
        <dbReference type="ARBA" id="ARBA00006494"/>
    </source>
</evidence>
<dbReference type="EMBL" id="BQKY01000010">
    <property type="protein sequence ID" value="GJN91992.1"/>
    <property type="molecule type" value="Genomic_DNA"/>
</dbReference>
<dbReference type="PANTHER" id="PTHR42943">
    <property type="entry name" value="GLUTATHIONE S-TRANSFERASE KAPPA"/>
    <property type="match status" value="1"/>
</dbReference>
<dbReference type="SUPFAM" id="SSF52833">
    <property type="entry name" value="Thioredoxin-like"/>
    <property type="match status" value="1"/>
</dbReference>
<dbReference type="GO" id="GO:0005777">
    <property type="term" value="C:peroxisome"/>
    <property type="evidence" value="ECO:0007669"/>
    <property type="project" value="TreeGrafter"/>
</dbReference>
<accession>A0AAV5GRL0</accession>
<evidence type="ECO:0000256" key="3">
    <source>
        <dbReference type="ARBA" id="ARBA00022679"/>
    </source>
</evidence>
<dbReference type="GO" id="GO:0005739">
    <property type="term" value="C:mitochondrion"/>
    <property type="evidence" value="ECO:0007669"/>
    <property type="project" value="TreeGrafter"/>
</dbReference>
<dbReference type="InterPro" id="IPR036249">
    <property type="entry name" value="Thioredoxin-like_sf"/>
</dbReference>
<sequence>MAVLTLYYDVVSPWSMIAYTVLQRYRTRWNANIVLKPMFLGGIMVASGNKPPITVKNKGLWMNGKDLPLAAKFYELEYKHPESFPVNTIHCMRVLRAVEDKLPDRLEKATELFFDAVWRPSSGKTANDAITPSTYPTLLKALFSDSEIKQLLEHANSVEIKGKLKSESKQLVEEGGAFGFPWIVAQRDDGAQYPFFGSGARVHIASSQPFLTPPFDRRLSISAHADRFEQIAFWLGKEWEGPVPGRKDAGKVKL</sequence>
<dbReference type="PANTHER" id="PTHR42943:SF2">
    <property type="entry name" value="GLUTATHIONE S-TRANSFERASE KAPPA 1"/>
    <property type="match status" value="1"/>
</dbReference>
<reference evidence="8 9" key="1">
    <citation type="submission" date="2021-12" db="EMBL/GenBank/DDBJ databases">
        <title>High titer production of polyol ester of fatty acids by Rhodotorula paludigena BS15 towards product separation-free biomass refinery.</title>
        <authorList>
            <person name="Mano J."/>
            <person name="Ono H."/>
            <person name="Tanaka T."/>
            <person name="Naito K."/>
            <person name="Sushida H."/>
            <person name="Ike M."/>
            <person name="Tokuyasu K."/>
            <person name="Kitaoka M."/>
        </authorList>
    </citation>
    <scope>NUCLEOTIDE SEQUENCE [LARGE SCALE GENOMIC DNA]</scope>
    <source>
        <strain evidence="8 9">BS15</strain>
    </source>
</reference>
<dbReference type="InterPro" id="IPR001853">
    <property type="entry name" value="DSBA-like_thioredoxin_dom"/>
</dbReference>
<dbReference type="GO" id="GO:0004602">
    <property type="term" value="F:glutathione peroxidase activity"/>
    <property type="evidence" value="ECO:0007669"/>
    <property type="project" value="TreeGrafter"/>
</dbReference>
<feature type="domain" description="DSBA-like thioredoxin" evidence="7">
    <location>
        <begin position="4"/>
        <end position="188"/>
    </location>
</feature>
<name>A0AAV5GRL0_9BASI</name>
<dbReference type="EC" id="2.5.1.18" evidence="2"/>
<dbReference type="Proteomes" id="UP001342314">
    <property type="component" value="Unassembled WGS sequence"/>
</dbReference>
<evidence type="ECO:0000313" key="8">
    <source>
        <dbReference type="EMBL" id="GJN91992.1"/>
    </source>
</evidence>